<dbReference type="InterPro" id="IPR016152">
    <property type="entry name" value="PTrfase/Anion_transptr"/>
</dbReference>
<dbReference type="InterPro" id="IPR007737">
    <property type="entry name" value="Mga_HTH"/>
</dbReference>
<dbReference type="SUPFAM" id="SSF63520">
    <property type="entry name" value="PTS-regulatory domain, PRD"/>
    <property type="match status" value="2"/>
</dbReference>
<dbReference type="Pfam" id="PF05043">
    <property type="entry name" value="Mga"/>
    <property type="match status" value="1"/>
</dbReference>
<reference evidence="8" key="1">
    <citation type="journal article" date="2019" name="Nat. Med.">
        <title>A library of human gut bacterial isolates paired with longitudinal multiomics data enables mechanistic microbiome research.</title>
        <authorList>
            <person name="Poyet M."/>
            <person name="Groussin M."/>
            <person name="Gibbons S.M."/>
            <person name="Avila-Pacheco J."/>
            <person name="Jiang X."/>
            <person name="Kearney S.M."/>
            <person name="Perrotta A.R."/>
            <person name="Berdy B."/>
            <person name="Zhao S."/>
            <person name="Lieberman T.D."/>
            <person name="Swanson P.K."/>
            <person name="Smith M."/>
            <person name="Roesemann S."/>
            <person name="Alexander J.E."/>
            <person name="Rich S.A."/>
            <person name="Livny J."/>
            <person name="Vlamakis H."/>
            <person name="Clish C."/>
            <person name="Bullock K."/>
            <person name="Deik A."/>
            <person name="Scott J."/>
            <person name="Pierce K.A."/>
            <person name="Xavier R.J."/>
            <person name="Alm E.J."/>
        </authorList>
    </citation>
    <scope>NUCLEOTIDE SEQUENCE</scope>
    <source>
        <strain evidence="8">BIOML-A12</strain>
    </source>
</reference>
<dbReference type="EMBL" id="WWTN01000050">
    <property type="protein sequence ID" value="MZH57991.1"/>
    <property type="molecule type" value="Genomic_DNA"/>
</dbReference>
<comment type="caution">
    <text evidence="7">The sequence shown here is derived from an EMBL/GenBank/DDBJ whole genome shotgun (WGS) entry which is preliminary data.</text>
</comment>
<organism evidence="7 9">
    <name type="scientific">Clostridium innocuum</name>
    <dbReference type="NCBI Taxonomy" id="1522"/>
    <lineage>
        <taxon>Bacteria</taxon>
        <taxon>Bacillati</taxon>
        <taxon>Bacillota</taxon>
        <taxon>Clostridia</taxon>
        <taxon>Eubacteriales</taxon>
        <taxon>Clostridiaceae</taxon>
        <taxon>Clostridium</taxon>
    </lineage>
</organism>
<dbReference type="InterPro" id="IPR036388">
    <property type="entry name" value="WH-like_DNA-bd_sf"/>
</dbReference>
<dbReference type="PANTHER" id="PTHR30185:SF12">
    <property type="entry name" value="TRANSCRIPTIONAL REGULATOR MANR"/>
    <property type="match status" value="1"/>
</dbReference>
<keyword evidence="7" id="KW-0762">Sugar transport</keyword>
<evidence type="ECO:0000256" key="3">
    <source>
        <dbReference type="ARBA" id="ARBA00023159"/>
    </source>
</evidence>
<dbReference type="InterPro" id="IPR002178">
    <property type="entry name" value="PTS_EIIA_type-2_dom"/>
</dbReference>
<evidence type="ECO:0000256" key="1">
    <source>
        <dbReference type="ARBA" id="ARBA00022737"/>
    </source>
</evidence>
<keyword evidence="3" id="KW-0010">Activator</keyword>
<evidence type="ECO:0000313" key="7">
    <source>
        <dbReference type="EMBL" id="MCR0234752.1"/>
    </source>
</evidence>
<sequence>MQKTEVDILRYLDERREWRTSKMLSAHFDVSVRKIKYIISRLNSRDQLVLSGKRGYMANPQKKQEIEEYLNQTHYNEEVGMYASGRQNLLIKKLLLEEIGIDILDTCEELYTNPTTLRHELIKIRTKLQQFDLDLKMENSRCAITGCEKGRRKLMSSLLSNEAIKGFVIENVMVEMFQEEEIQFVRHAVKDSLDSCGCYVNEYAFMNLLIHLLIVIDRNRKGYCLHNTQQEICHVSSSSAKASEQIFQKIAVFFNQGLARQEIMDFSLLLESQSTGIEHERIDEYDLKKTLGNNVYTLVEEIVRKVNEVYYLDLSENAFLVKFALHIKNLLLRIRLDRFSTNPYVEYIKSACPLIYEVSVFIADIIYMRTKNRINDNEIAFLALHLSCIFDKSMYSESHIHAVLVCPSYHDLSQHILQKIQNRCKEHLLVTAVVNNERELDLHQNHCDLILSTISLTKHYRKEIVYFSFMLNGRELEEIATVSQRVLKQRELDQFHTTILSLFSRHLFFHNEILKVKEDILHFMCEHLEAEGYTDSSYYDRVMEREAMSCTVFGKTAVPHALKACAKHSGICVYTSDHGILWEGRQVYIILLIAIHPEDQLRFNEFFNKITERLCEDDKTARLISCVSYEEFLEALVYSQ</sequence>
<evidence type="ECO:0000259" key="5">
    <source>
        <dbReference type="PROSITE" id="PS51094"/>
    </source>
</evidence>
<evidence type="ECO:0000313" key="8">
    <source>
        <dbReference type="EMBL" id="MZH57991.1"/>
    </source>
</evidence>
<dbReference type="Pfam" id="PF00359">
    <property type="entry name" value="PTS_EIIA_2"/>
    <property type="match status" value="1"/>
</dbReference>
<keyword evidence="2" id="KW-0805">Transcription regulation</keyword>
<evidence type="ECO:0000256" key="4">
    <source>
        <dbReference type="ARBA" id="ARBA00023163"/>
    </source>
</evidence>
<dbReference type="PANTHER" id="PTHR30185">
    <property type="entry name" value="CRYPTIC BETA-GLUCOSIDE BGL OPERON ANTITERMINATOR"/>
    <property type="match status" value="1"/>
</dbReference>
<dbReference type="Proteomes" id="UP001203972">
    <property type="component" value="Unassembled WGS sequence"/>
</dbReference>
<keyword evidence="7" id="KW-0813">Transport</keyword>
<dbReference type="InterPro" id="IPR036634">
    <property type="entry name" value="PRD_sf"/>
</dbReference>
<evidence type="ECO:0000313" key="9">
    <source>
        <dbReference type="Proteomes" id="UP001203972"/>
    </source>
</evidence>
<feature type="domain" description="PRD" evidence="6">
    <location>
        <begin position="290"/>
        <end position="396"/>
    </location>
</feature>
<keyword evidence="1" id="KW-0677">Repeat</keyword>
<dbReference type="GO" id="GO:0006355">
    <property type="term" value="P:regulation of DNA-templated transcription"/>
    <property type="evidence" value="ECO:0007669"/>
    <property type="project" value="InterPro"/>
</dbReference>
<dbReference type="InterPro" id="IPR050661">
    <property type="entry name" value="BglG_antiterminators"/>
</dbReference>
<keyword evidence="4" id="KW-0804">Transcription</keyword>
<gene>
    <name evidence="8" type="ORF">GT664_20060</name>
    <name evidence="7" type="ORF">MKC95_18460</name>
</gene>
<dbReference type="Proteomes" id="UP000604383">
    <property type="component" value="Unassembled WGS sequence"/>
</dbReference>
<dbReference type="EMBL" id="JAKTMA010000039">
    <property type="protein sequence ID" value="MCR0234752.1"/>
    <property type="molecule type" value="Genomic_DNA"/>
</dbReference>
<dbReference type="InterPro" id="IPR011608">
    <property type="entry name" value="PRD"/>
</dbReference>
<dbReference type="RefSeq" id="WP_161129480.1">
    <property type="nucleotide sequence ID" value="NZ_AP025565.1"/>
</dbReference>
<dbReference type="PROSITE" id="PS51094">
    <property type="entry name" value="PTS_EIIA_TYPE_2"/>
    <property type="match status" value="1"/>
</dbReference>
<dbReference type="SUPFAM" id="SSF55804">
    <property type="entry name" value="Phoshotransferase/anion transport protein"/>
    <property type="match status" value="1"/>
</dbReference>
<dbReference type="Gene3D" id="1.10.1790.10">
    <property type="entry name" value="PRD domain"/>
    <property type="match status" value="2"/>
</dbReference>
<reference evidence="7" key="2">
    <citation type="journal article" date="2022" name="Clin. Infect. Dis.">
        <title>Association between Clostridium innocuum and antibiotic-associated diarrhea in adults and children: A cross-sectional study and comparative genomics analysis.</title>
        <authorList>
            <person name="Cherny K.E."/>
            <person name="Muscat E.B."/>
            <person name="Balaji A."/>
            <person name="Mukherjee J."/>
            <person name="Ozer E.A."/>
            <person name="Angarone M.P."/>
            <person name="Hauser A.R."/>
            <person name="Sichel J.S."/>
            <person name="Amponsah E."/>
            <person name="Kociolek L.K."/>
        </authorList>
    </citation>
    <scope>NUCLEOTIDE SEQUENCE</scope>
    <source>
        <strain evidence="7">NU1-AC-029v</strain>
    </source>
</reference>
<dbReference type="Pfam" id="PF00874">
    <property type="entry name" value="PRD"/>
    <property type="match status" value="1"/>
</dbReference>
<dbReference type="PROSITE" id="PS51372">
    <property type="entry name" value="PRD_2"/>
    <property type="match status" value="1"/>
</dbReference>
<protein>
    <submittedName>
        <fullName evidence="7">PTS sugar transporter subunit IIA</fullName>
    </submittedName>
    <submittedName>
        <fullName evidence="8">PTS transporter subunit EIIA</fullName>
    </submittedName>
</protein>
<dbReference type="AlphaFoldDB" id="A0AAP2UR20"/>
<accession>A0AAP2UR20</accession>
<evidence type="ECO:0000256" key="2">
    <source>
        <dbReference type="ARBA" id="ARBA00023015"/>
    </source>
</evidence>
<dbReference type="Gene3D" id="3.40.930.10">
    <property type="entry name" value="Mannitol-specific EII, Chain A"/>
    <property type="match status" value="1"/>
</dbReference>
<dbReference type="Gene3D" id="1.10.10.10">
    <property type="entry name" value="Winged helix-like DNA-binding domain superfamily/Winged helix DNA-binding domain"/>
    <property type="match status" value="1"/>
</dbReference>
<name>A0AAP2UR20_CLOIN</name>
<evidence type="ECO:0000259" key="6">
    <source>
        <dbReference type="PROSITE" id="PS51372"/>
    </source>
</evidence>
<feature type="domain" description="PTS EIIA type-2" evidence="5">
    <location>
        <begin position="501"/>
        <end position="639"/>
    </location>
</feature>
<proteinExistence type="predicted"/>